<organism evidence="4 5">
    <name type="scientific">Trypanosoma conorhini</name>
    <dbReference type="NCBI Taxonomy" id="83891"/>
    <lineage>
        <taxon>Eukaryota</taxon>
        <taxon>Discoba</taxon>
        <taxon>Euglenozoa</taxon>
        <taxon>Kinetoplastea</taxon>
        <taxon>Metakinetoplastina</taxon>
        <taxon>Trypanosomatida</taxon>
        <taxon>Trypanosomatidae</taxon>
        <taxon>Trypanosoma</taxon>
    </lineage>
</organism>
<feature type="compositionally biased region" description="Basic and acidic residues" evidence="2">
    <location>
        <begin position="106"/>
        <end position="130"/>
    </location>
</feature>
<keyword evidence="3" id="KW-0732">Signal</keyword>
<keyword evidence="1" id="KW-0175">Coiled coil</keyword>
<comment type="caution">
    <text evidence="4">The sequence shown here is derived from an EMBL/GenBank/DDBJ whole genome shotgun (WGS) entry which is preliminary data.</text>
</comment>
<keyword evidence="5" id="KW-1185">Reference proteome</keyword>
<accession>A0A3R7MH30</accession>
<feature type="compositionally biased region" description="Low complexity" evidence="2">
    <location>
        <begin position="379"/>
        <end position="401"/>
    </location>
</feature>
<evidence type="ECO:0000313" key="5">
    <source>
        <dbReference type="Proteomes" id="UP000284403"/>
    </source>
</evidence>
<dbReference type="GeneID" id="40321341"/>
<dbReference type="PROSITE" id="PS51257">
    <property type="entry name" value="PROKAR_LIPOPROTEIN"/>
    <property type="match status" value="1"/>
</dbReference>
<feature type="coiled-coil region" evidence="1">
    <location>
        <begin position="33"/>
        <end position="60"/>
    </location>
</feature>
<feature type="region of interest" description="Disordered" evidence="2">
    <location>
        <begin position="63"/>
        <end position="477"/>
    </location>
</feature>
<feature type="compositionally biased region" description="Basic and acidic residues" evidence="2">
    <location>
        <begin position="427"/>
        <end position="437"/>
    </location>
</feature>
<proteinExistence type="predicted"/>
<evidence type="ECO:0000256" key="3">
    <source>
        <dbReference type="SAM" id="SignalP"/>
    </source>
</evidence>
<feature type="compositionally biased region" description="Polar residues" evidence="2">
    <location>
        <begin position="201"/>
        <end position="215"/>
    </location>
</feature>
<dbReference type="EMBL" id="MKKU01000624">
    <property type="protein sequence ID" value="RNF05742.1"/>
    <property type="molecule type" value="Genomic_DNA"/>
</dbReference>
<dbReference type="RefSeq" id="XP_029225312.1">
    <property type="nucleotide sequence ID" value="XM_029374589.1"/>
</dbReference>
<evidence type="ECO:0000313" key="4">
    <source>
        <dbReference type="EMBL" id="RNF05742.1"/>
    </source>
</evidence>
<feature type="signal peptide" evidence="3">
    <location>
        <begin position="1"/>
        <end position="23"/>
    </location>
</feature>
<feature type="compositionally biased region" description="Low complexity" evidence="2">
    <location>
        <begin position="439"/>
        <end position="477"/>
    </location>
</feature>
<feature type="compositionally biased region" description="Polar residues" evidence="2">
    <location>
        <begin position="150"/>
        <end position="163"/>
    </location>
</feature>
<evidence type="ECO:0000256" key="2">
    <source>
        <dbReference type="SAM" id="MobiDB-lite"/>
    </source>
</evidence>
<name>A0A3R7MH30_9TRYP</name>
<feature type="compositionally biased region" description="Basic and acidic residues" evidence="2">
    <location>
        <begin position="265"/>
        <end position="275"/>
    </location>
</feature>
<protein>
    <submittedName>
        <fullName evidence="4">Mucin-associated surface protein (MASP)</fullName>
    </submittedName>
</protein>
<feature type="chain" id="PRO_5018524019" evidence="3">
    <location>
        <begin position="24"/>
        <end position="498"/>
    </location>
</feature>
<reference evidence="4 5" key="1">
    <citation type="journal article" date="2018" name="BMC Genomics">
        <title>Genomic comparison of Trypanosoma conorhini and Trypanosoma rangeli to Trypanosoma cruzi strains of high and low virulence.</title>
        <authorList>
            <person name="Bradwell K.R."/>
            <person name="Koparde V.N."/>
            <person name="Matveyev A.V."/>
            <person name="Serrano M.G."/>
            <person name="Alves J.M."/>
            <person name="Parikh H."/>
            <person name="Huang B."/>
            <person name="Lee V."/>
            <person name="Espinosa-Alvarez O."/>
            <person name="Ortiz P.A."/>
            <person name="Costa-Martins A.G."/>
            <person name="Teixeira M.M."/>
            <person name="Buck G.A."/>
        </authorList>
    </citation>
    <scope>NUCLEOTIDE SEQUENCE [LARGE SCALE GENOMIC DNA]</scope>
    <source>
        <strain evidence="4 5">025E</strain>
    </source>
</reference>
<feature type="compositionally biased region" description="Low complexity" evidence="2">
    <location>
        <begin position="72"/>
        <end position="83"/>
    </location>
</feature>
<sequence length="498" mass="48412">MAGRALLVCALCALCCAAGGGCAWDRFCDEAGKELLKKELNKADEEVNKYCGEMKDLQDRLKGNTPQAAKLSSAQSGTAAATGEAGGKGEKSSSPSALPPGSKVEAGVERKGPRASEESAEDATEKKPADSGEMGGLKGPGAPQEVSPATGPTTELPQSQAGDSKNDLGVGINFDGREPVGPADVTNSTSAGGEPEAALLTASQTPGGAASSQAHEANARGGNGTPGSDAVVSSAPTAGQPEAASTPPKSPASTEGPVETVQETALEKALSKENGVEESPVSDGNGGGTEKAEHKEAVPAPTVTSNTPDGRAVDAPQLTAPSGGGGTSGEQAGKKAEAIAEDSAGPVAAAAPGAQQQGVAAAGTPTSSDKEPLPTAKGTATEASHAATTTDGGSGSTAAQTQPESSVGANEAGQREQQHPAVTTPKQETEKSGERGGEATQPAAGAAAQAATTTTKKNATKAAPGDSDGSSTAASHSASPLALLLLLACAAAAAMVAA</sequence>
<dbReference type="Proteomes" id="UP000284403">
    <property type="component" value="Unassembled WGS sequence"/>
</dbReference>
<evidence type="ECO:0000256" key="1">
    <source>
        <dbReference type="SAM" id="Coils"/>
    </source>
</evidence>
<dbReference type="AlphaFoldDB" id="A0A3R7MH30"/>
<feature type="compositionally biased region" description="Low complexity" evidence="2">
    <location>
        <begin position="344"/>
        <end position="363"/>
    </location>
</feature>
<gene>
    <name evidence="4" type="ORF">Tco025E_07730</name>
</gene>